<evidence type="ECO:0000313" key="2">
    <source>
        <dbReference type="EMBL" id="ODA30327.1"/>
    </source>
</evidence>
<dbReference type="AlphaFoldDB" id="A0A1C3EAP3"/>
<evidence type="ECO:0000313" key="3">
    <source>
        <dbReference type="Proteomes" id="UP000094828"/>
    </source>
</evidence>
<feature type="region of interest" description="Disordered" evidence="1">
    <location>
        <begin position="89"/>
        <end position="110"/>
    </location>
</feature>
<evidence type="ECO:0000256" key="1">
    <source>
        <dbReference type="SAM" id="MobiDB-lite"/>
    </source>
</evidence>
<keyword evidence="3" id="KW-1185">Reference proteome</keyword>
<protein>
    <submittedName>
        <fullName evidence="2">Uncharacterized protein</fullName>
    </submittedName>
</protein>
<dbReference type="STRING" id="1841610.A6X21_00105"/>
<reference evidence="2 3" key="1">
    <citation type="submission" date="2016-05" db="EMBL/GenBank/DDBJ databases">
        <title>Genomic and physiological characterization of Planctopirus sp. isolated from fresh water lake.</title>
        <authorList>
            <person name="Subhash Y."/>
            <person name="Ramana C."/>
        </authorList>
    </citation>
    <scope>NUCLEOTIDE SEQUENCE [LARGE SCALE GENOMIC DNA]</scope>
    <source>
        <strain evidence="2 3">JC280</strain>
    </source>
</reference>
<proteinExistence type="predicted"/>
<gene>
    <name evidence="2" type="ORF">A6X21_00105</name>
</gene>
<organism evidence="2 3">
    <name type="scientific">Planctopirus hydrillae</name>
    <dbReference type="NCBI Taxonomy" id="1841610"/>
    <lineage>
        <taxon>Bacteria</taxon>
        <taxon>Pseudomonadati</taxon>
        <taxon>Planctomycetota</taxon>
        <taxon>Planctomycetia</taxon>
        <taxon>Planctomycetales</taxon>
        <taxon>Planctomycetaceae</taxon>
        <taxon>Planctopirus</taxon>
    </lineage>
</organism>
<dbReference type="EMBL" id="LYDR01000110">
    <property type="protein sequence ID" value="ODA30327.1"/>
    <property type="molecule type" value="Genomic_DNA"/>
</dbReference>
<dbReference type="Proteomes" id="UP000094828">
    <property type="component" value="Unassembled WGS sequence"/>
</dbReference>
<name>A0A1C3EAP3_9PLAN</name>
<dbReference type="RefSeq" id="WP_068848474.1">
    <property type="nucleotide sequence ID" value="NZ_LYDR01000110.1"/>
</dbReference>
<comment type="caution">
    <text evidence="2">The sequence shown here is derived from an EMBL/GenBank/DDBJ whole genome shotgun (WGS) entry which is preliminary data.</text>
</comment>
<accession>A0A1C3EAP3</accession>
<dbReference type="OrthoDB" id="140438at2"/>
<sequence length="110" mass="12580">MILLPEELRSSGSVFGLIAFTDVLRAAGTRIYLVPVSVFMGGKLMVVGSWLMSETRRYLESHDQIVLTSHVGTERRQLHRQVDGTWVMNDPSDKQFQEDDSLDGWKFQQH</sequence>